<feature type="domain" description="FAS1" evidence="1">
    <location>
        <begin position="155"/>
        <end position="304"/>
    </location>
</feature>
<dbReference type="GO" id="GO:0031012">
    <property type="term" value="C:extracellular matrix"/>
    <property type="evidence" value="ECO:0007669"/>
    <property type="project" value="TreeGrafter"/>
</dbReference>
<dbReference type="SMART" id="SM00554">
    <property type="entry name" value="FAS1"/>
    <property type="match status" value="2"/>
</dbReference>
<dbReference type="AlphaFoldDB" id="A0A9C6XV19"/>
<keyword evidence="2" id="KW-1185">Reference proteome</keyword>
<dbReference type="GO" id="GO:0030198">
    <property type="term" value="P:extracellular matrix organization"/>
    <property type="evidence" value="ECO:0007669"/>
    <property type="project" value="TreeGrafter"/>
</dbReference>
<dbReference type="OrthoDB" id="7700931at2759"/>
<organism evidence="2 3">
    <name type="scientific">Frankliniella occidentalis</name>
    <name type="common">Western flower thrips</name>
    <name type="synonym">Euthrips occidentalis</name>
    <dbReference type="NCBI Taxonomy" id="133901"/>
    <lineage>
        <taxon>Eukaryota</taxon>
        <taxon>Metazoa</taxon>
        <taxon>Ecdysozoa</taxon>
        <taxon>Arthropoda</taxon>
        <taxon>Hexapoda</taxon>
        <taxon>Insecta</taxon>
        <taxon>Pterygota</taxon>
        <taxon>Neoptera</taxon>
        <taxon>Paraneoptera</taxon>
        <taxon>Thysanoptera</taxon>
        <taxon>Terebrantia</taxon>
        <taxon>Thripoidea</taxon>
        <taxon>Thripidae</taxon>
        <taxon>Frankliniella</taxon>
    </lineage>
</organism>
<name>A0A9C6XV19_FRAOC</name>
<protein>
    <submittedName>
        <fullName evidence="3">Fasciclin-1-like</fullName>
    </submittedName>
</protein>
<dbReference type="Gene3D" id="2.30.180.10">
    <property type="entry name" value="FAS1 domain"/>
    <property type="match status" value="2"/>
</dbReference>
<dbReference type="GO" id="GO:0005615">
    <property type="term" value="C:extracellular space"/>
    <property type="evidence" value="ECO:0007669"/>
    <property type="project" value="TreeGrafter"/>
</dbReference>
<dbReference type="InterPro" id="IPR036378">
    <property type="entry name" value="FAS1_dom_sf"/>
</dbReference>
<proteinExistence type="predicted"/>
<dbReference type="InterPro" id="IPR000782">
    <property type="entry name" value="FAS1_domain"/>
</dbReference>
<gene>
    <name evidence="3" type="primary">LOC127751832</name>
</gene>
<feature type="non-terminal residue" evidence="3">
    <location>
        <position position="327"/>
    </location>
</feature>
<dbReference type="PROSITE" id="PS50213">
    <property type="entry name" value="FAS1"/>
    <property type="match status" value="2"/>
</dbReference>
<evidence type="ECO:0000313" key="2">
    <source>
        <dbReference type="Proteomes" id="UP000504606"/>
    </source>
</evidence>
<dbReference type="GO" id="GO:0007155">
    <property type="term" value="P:cell adhesion"/>
    <property type="evidence" value="ECO:0007669"/>
    <property type="project" value="TreeGrafter"/>
</dbReference>
<dbReference type="InterPro" id="IPR050904">
    <property type="entry name" value="Adhesion/Biosynth-related"/>
</dbReference>
<sequence>MMGEDSIVDKMRKDADLSEFSIRLGTSAFANTTLAMRPVTVFAPINMAFQQFPPSERDESLVLYHITNQPMKLEALTQPIVFSQMEGNPPLWITHRRDQGQHTEDVYVNNARIDRQDSDYSGKNTRGQVQVLHKIDEVLQPVRIKAGVSADTLYNPNAAQLIQQSTNFDLDSYTIRSFADAVSRRKVDIFNKEGRFTFFIPVDSAFKHFEAVDKTVIEGHVIPNHVLFTAPTPNEKPYATVAFNNENMQVTIAFNTDHKKRKTIVKSNTVIGDEKHASGVVMAEVVKANIPVRNGVVHLIDRPLMVIDSTVQEFVESFKEFDREDGP</sequence>
<reference evidence="3" key="1">
    <citation type="journal article" date="2018" name="Proc. Natl. Acad. Sci. U.S.A.">
        <title>Phylogenomics and the evolution of hemipteroid insects.</title>
        <authorList>
            <person name="Johnson K.P."/>
            <person name="Dietrich C.H."/>
            <person name="Friedrich F."/>
            <person name="Beutel R.G."/>
            <person name="Wipfler B."/>
            <person name="Peters R.S."/>
            <person name="Allen J.M."/>
            <person name="Petersen M."/>
            <person name="Donath A."/>
            <person name="Walden K.K."/>
            <person name="Kozlov A.M."/>
            <person name="Podsiadlowski L."/>
            <person name="Mayer C."/>
            <person name="Meusemann K."/>
            <person name="Vasilikopoulos A."/>
            <person name="Waterhouse R.M."/>
            <person name="Cameron S.L."/>
            <person name="Weirauch C."/>
            <person name="Swanson D.R."/>
            <person name="Percy D.M."/>
            <person name="Hardy N.B."/>
            <person name="Terry I."/>
            <person name="Liu S."/>
            <person name="Zhou X."/>
            <person name="Misof B."/>
            <person name="Robertson H.M."/>
            <person name="Yoshizawa K."/>
        </authorList>
    </citation>
    <scope>NUCLEOTIDE SEQUENCE</scope>
    <source>
        <tissue evidence="3">Whole organism</tissue>
    </source>
</reference>
<dbReference type="GeneID" id="127751832"/>
<feature type="domain" description="FAS1" evidence="1">
    <location>
        <begin position="4"/>
        <end position="139"/>
    </location>
</feature>
<dbReference type="Proteomes" id="UP000504606">
    <property type="component" value="Unplaced"/>
</dbReference>
<accession>A0A9C6XV19</accession>
<evidence type="ECO:0000313" key="3">
    <source>
        <dbReference type="RefSeq" id="XP_052131922.1"/>
    </source>
</evidence>
<dbReference type="PANTHER" id="PTHR10900:SF80">
    <property type="entry name" value="FASCICLIN-1"/>
    <property type="match status" value="1"/>
</dbReference>
<dbReference type="RefSeq" id="XP_052131922.1">
    <property type="nucleotide sequence ID" value="XM_052275962.1"/>
</dbReference>
<dbReference type="SUPFAM" id="SSF82153">
    <property type="entry name" value="FAS1 domain"/>
    <property type="match status" value="2"/>
</dbReference>
<dbReference type="Pfam" id="PF02469">
    <property type="entry name" value="Fasciclin"/>
    <property type="match status" value="2"/>
</dbReference>
<dbReference type="KEGG" id="foc:127751832"/>
<dbReference type="GO" id="GO:0050839">
    <property type="term" value="F:cell adhesion molecule binding"/>
    <property type="evidence" value="ECO:0007669"/>
    <property type="project" value="TreeGrafter"/>
</dbReference>
<evidence type="ECO:0000259" key="1">
    <source>
        <dbReference type="PROSITE" id="PS50213"/>
    </source>
</evidence>
<dbReference type="PANTHER" id="PTHR10900">
    <property type="entry name" value="PERIOSTIN-RELATED"/>
    <property type="match status" value="1"/>
</dbReference>
<reference evidence="3" key="2">
    <citation type="submission" date="2025-08" db="UniProtKB">
        <authorList>
            <consortium name="RefSeq"/>
        </authorList>
    </citation>
    <scope>IDENTIFICATION</scope>
    <source>
        <tissue evidence="3">Whole organism</tissue>
    </source>
</reference>